<dbReference type="InterPro" id="IPR036412">
    <property type="entry name" value="HAD-like_sf"/>
</dbReference>
<dbReference type="InterPro" id="IPR023214">
    <property type="entry name" value="HAD_sf"/>
</dbReference>
<dbReference type="OrthoDB" id="9797743at2"/>
<dbReference type="KEGG" id="mik:FOE78_04805"/>
<dbReference type="GO" id="GO:0046872">
    <property type="term" value="F:metal ion binding"/>
    <property type="evidence" value="ECO:0007669"/>
    <property type="project" value="UniProtKB-KW"/>
</dbReference>
<keyword evidence="6" id="KW-1185">Reference proteome</keyword>
<proteinExistence type="inferred from homology"/>
<reference evidence="5 6" key="1">
    <citation type="submission" date="2019-07" db="EMBL/GenBank/DDBJ databases">
        <title>Microlunatus dokdonensis sp. nov. isolated from the rhizospheric soil of the wild plant Elymus tsukushiensis.</title>
        <authorList>
            <person name="Ghim S.-Y."/>
            <person name="Hwang Y.-J."/>
            <person name="Son J.-S."/>
            <person name="Shin J.-H."/>
        </authorList>
    </citation>
    <scope>NUCLEOTIDE SEQUENCE [LARGE SCALE GENOMIC DNA]</scope>
    <source>
        <strain evidence="5 6">KUDC0627</strain>
    </source>
</reference>
<gene>
    <name evidence="5" type="ORF">FOE78_04805</name>
</gene>
<dbReference type="SFLD" id="SFLDG01129">
    <property type="entry name" value="C1.5:_HAD__Beta-PGM__Phosphata"/>
    <property type="match status" value="1"/>
</dbReference>
<evidence type="ECO:0000256" key="2">
    <source>
        <dbReference type="ARBA" id="ARBA00006171"/>
    </source>
</evidence>
<evidence type="ECO:0000256" key="1">
    <source>
        <dbReference type="ARBA" id="ARBA00001946"/>
    </source>
</evidence>
<dbReference type="InterPro" id="IPR051600">
    <property type="entry name" value="Beta-PGM-like"/>
</dbReference>
<organism evidence="5 6">
    <name type="scientific">Microlunatus elymi</name>
    <dbReference type="NCBI Taxonomy" id="2596828"/>
    <lineage>
        <taxon>Bacteria</taxon>
        <taxon>Bacillati</taxon>
        <taxon>Actinomycetota</taxon>
        <taxon>Actinomycetes</taxon>
        <taxon>Propionibacteriales</taxon>
        <taxon>Propionibacteriaceae</taxon>
        <taxon>Microlunatus</taxon>
    </lineage>
</organism>
<evidence type="ECO:0000313" key="6">
    <source>
        <dbReference type="Proteomes" id="UP000319263"/>
    </source>
</evidence>
<dbReference type="PRINTS" id="PR00413">
    <property type="entry name" value="HADHALOGNASE"/>
</dbReference>
<dbReference type="Pfam" id="PF00702">
    <property type="entry name" value="Hydrolase"/>
    <property type="match status" value="1"/>
</dbReference>
<dbReference type="InterPro" id="IPR023198">
    <property type="entry name" value="PGP-like_dom2"/>
</dbReference>
<dbReference type="PANTHER" id="PTHR46193:SF10">
    <property type="entry name" value="6-PHOSPHOGLUCONATE PHOSPHATASE"/>
    <property type="match status" value="1"/>
</dbReference>
<dbReference type="SUPFAM" id="SSF56784">
    <property type="entry name" value="HAD-like"/>
    <property type="match status" value="1"/>
</dbReference>
<dbReference type="EMBL" id="CP041692">
    <property type="protein sequence ID" value="QDP95322.1"/>
    <property type="molecule type" value="Genomic_DNA"/>
</dbReference>
<comment type="cofactor">
    <cofactor evidence="1">
        <name>Mg(2+)</name>
        <dbReference type="ChEBI" id="CHEBI:18420"/>
    </cofactor>
</comment>
<dbReference type="PANTHER" id="PTHR46193">
    <property type="entry name" value="6-PHOSPHOGLUCONATE PHOSPHATASE"/>
    <property type="match status" value="1"/>
</dbReference>
<dbReference type="GO" id="GO:0003824">
    <property type="term" value="F:catalytic activity"/>
    <property type="evidence" value="ECO:0007669"/>
    <property type="project" value="UniProtKB-ARBA"/>
</dbReference>
<accession>A0A516PW09</accession>
<evidence type="ECO:0000313" key="5">
    <source>
        <dbReference type="EMBL" id="QDP95322.1"/>
    </source>
</evidence>
<evidence type="ECO:0000256" key="4">
    <source>
        <dbReference type="ARBA" id="ARBA00022842"/>
    </source>
</evidence>
<dbReference type="NCBIfam" id="TIGR01509">
    <property type="entry name" value="HAD-SF-IA-v3"/>
    <property type="match status" value="1"/>
</dbReference>
<dbReference type="SFLD" id="SFLDG01135">
    <property type="entry name" value="C1.5.6:_HAD__Beta-PGM__Phospha"/>
    <property type="match status" value="1"/>
</dbReference>
<dbReference type="InterPro" id="IPR006439">
    <property type="entry name" value="HAD-SF_hydro_IA"/>
</dbReference>
<protein>
    <submittedName>
        <fullName evidence="5">HAD family phosphatase</fullName>
    </submittedName>
</protein>
<dbReference type="SFLD" id="SFLDS00003">
    <property type="entry name" value="Haloacid_Dehalogenase"/>
    <property type="match status" value="1"/>
</dbReference>
<keyword evidence="3" id="KW-0479">Metal-binding</keyword>
<dbReference type="AlphaFoldDB" id="A0A516PW09"/>
<sequence>MTSDYLIVFDCDGVLVDSERLMQDIDLEMIANLGWPITREEIMEQHLGRSEATVTANIERHLGKPVPDTFVEDRRAAHAAAFRTDLTEVAGITTTLSELQQAGYATCVASSGTHTRIRLMLATANLRGFFADRIFSSEDVERGKPAPDLFLHAAQAMGFEPGRCVVVEDSPSGVAAATAAGMDVIGFCETTPAKALGDATVLISEMAKLSDAIHQLTERTE</sequence>
<dbReference type="Gene3D" id="1.10.150.240">
    <property type="entry name" value="Putative phosphatase, domain 2"/>
    <property type="match status" value="1"/>
</dbReference>
<dbReference type="Gene3D" id="3.40.50.1000">
    <property type="entry name" value="HAD superfamily/HAD-like"/>
    <property type="match status" value="1"/>
</dbReference>
<keyword evidence="4" id="KW-0460">Magnesium</keyword>
<comment type="similarity">
    <text evidence="2">Belongs to the HAD-like hydrolase superfamily. CbbY/CbbZ/Gph/YieH family.</text>
</comment>
<dbReference type="Proteomes" id="UP000319263">
    <property type="component" value="Chromosome"/>
</dbReference>
<name>A0A516PW09_9ACTN</name>
<dbReference type="RefSeq" id="WP_143985297.1">
    <property type="nucleotide sequence ID" value="NZ_CP041692.1"/>
</dbReference>
<evidence type="ECO:0000256" key="3">
    <source>
        <dbReference type="ARBA" id="ARBA00022723"/>
    </source>
</evidence>